<dbReference type="SUPFAM" id="SSF53738">
    <property type="entry name" value="Phosphoglucomutase, first 3 domains"/>
    <property type="match status" value="3"/>
</dbReference>
<keyword evidence="6" id="KW-0413">Isomerase</keyword>
<dbReference type="Pfam" id="PF02878">
    <property type="entry name" value="PGM_PMM_I"/>
    <property type="match status" value="1"/>
</dbReference>
<evidence type="ECO:0000259" key="11">
    <source>
        <dbReference type="Pfam" id="PF02880"/>
    </source>
</evidence>
<dbReference type="AlphaFoldDB" id="A0A7C3N5Z5"/>
<dbReference type="PROSITE" id="PS00710">
    <property type="entry name" value="PGM_PMM"/>
    <property type="match status" value="1"/>
</dbReference>
<keyword evidence="3" id="KW-0597">Phosphoprotein</keyword>
<dbReference type="InterPro" id="IPR005843">
    <property type="entry name" value="A-D-PHexomutase_C"/>
</dbReference>
<evidence type="ECO:0000256" key="3">
    <source>
        <dbReference type="ARBA" id="ARBA00022553"/>
    </source>
</evidence>
<dbReference type="PANTHER" id="PTHR43771:SF1">
    <property type="entry name" value="PHOSPHOMANNOMUTASE"/>
    <property type="match status" value="1"/>
</dbReference>
<evidence type="ECO:0000256" key="6">
    <source>
        <dbReference type="ARBA" id="ARBA00023235"/>
    </source>
</evidence>
<organism evidence="12">
    <name type="scientific">candidate division WOR-3 bacterium</name>
    <dbReference type="NCBI Taxonomy" id="2052148"/>
    <lineage>
        <taxon>Bacteria</taxon>
        <taxon>Bacteria division WOR-3</taxon>
    </lineage>
</organism>
<dbReference type="Gene3D" id="3.30.310.50">
    <property type="entry name" value="Alpha-D-phosphohexomutase, C-terminal domain"/>
    <property type="match status" value="1"/>
</dbReference>
<dbReference type="GO" id="GO:0005975">
    <property type="term" value="P:carbohydrate metabolic process"/>
    <property type="evidence" value="ECO:0007669"/>
    <property type="project" value="InterPro"/>
</dbReference>
<sequence>MTLIRSVSGIRGLTGKDLNNVNVAHFASVFADFIGKGTVIGGRDTRASGEILSDIFIKSLNFKGIDTIFSGIVPTPTILFLVKKLKLAGGFIITASHNPKEYNGIKLVSSSGRFLNKKDYITFINYEQNPLPFKENYKKNIDDFNLYKKHIKEVLSIPFVNKSKIKRRKMKVVFDGGSGAGSLVIPELLDNLGVKLYTINTNIDGKFNRNLEPIPENLKGLVKEVKNKRADIGFATDGDGDRIAIVTPQNGAISEEYTITISGLYALSKLRPKKIVINQSTSAMLEILSQKNNFKVLRAPVGEANVVDSILSNKAPIGGEGNGGVIFPSVNLTRDALVAVTLILGYIAESKKDIDEIVEELPKLYMVKKKYDINSSAALERIENEFKGIPLDNSDGFRFIFEDGFLHIRRSGTEPLIRIICEFTTLERTNEIIKRVEGLL</sequence>
<dbReference type="Pfam" id="PF00408">
    <property type="entry name" value="PGM_PMM_IV"/>
    <property type="match status" value="1"/>
</dbReference>
<dbReference type="Pfam" id="PF02879">
    <property type="entry name" value="PGM_PMM_II"/>
    <property type="match status" value="1"/>
</dbReference>
<dbReference type="Gene3D" id="3.40.120.10">
    <property type="entry name" value="Alpha-D-Glucose-1,6-Bisphosphate, subunit A, domain 3"/>
    <property type="match status" value="3"/>
</dbReference>
<comment type="caution">
    <text evidence="12">The sequence shown here is derived from an EMBL/GenBank/DDBJ whole genome shotgun (WGS) entry which is preliminary data.</text>
</comment>
<dbReference type="PANTHER" id="PTHR43771">
    <property type="entry name" value="PHOSPHOMANNOMUTASE"/>
    <property type="match status" value="1"/>
</dbReference>
<dbReference type="InterPro" id="IPR036900">
    <property type="entry name" value="A-D-PHexomutase_C_sf"/>
</dbReference>
<accession>A0A7C3N5Z5</accession>
<dbReference type="EMBL" id="DSTT01000005">
    <property type="protein sequence ID" value="HFK24037.1"/>
    <property type="molecule type" value="Genomic_DNA"/>
</dbReference>
<evidence type="ECO:0000259" key="10">
    <source>
        <dbReference type="Pfam" id="PF02879"/>
    </source>
</evidence>
<feature type="domain" description="Alpha-D-phosphohexomutase alpha/beta/alpha" evidence="11">
    <location>
        <begin position="258"/>
        <end position="365"/>
    </location>
</feature>
<name>A0A7C3N5Z5_UNCW3</name>
<keyword evidence="4 7" id="KW-0479">Metal-binding</keyword>
<feature type="domain" description="Alpha-D-phosphohexomutase alpha/beta/alpha" evidence="10">
    <location>
        <begin position="149"/>
        <end position="248"/>
    </location>
</feature>
<evidence type="ECO:0000256" key="5">
    <source>
        <dbReference type="ARBA" id="ARBA00022842"/>
    </source>
</evidence>
<evidence type="ECO:0000259" key="9">
    <source>
        <dbReference type="Pfam" id="PF02878"/>
    </source>
</evidence>
<feature type="domain" description="Alpha-D-phosphohexomutase C-terminal" evidence="8">
    <location>
        <begin position="379"/>
        <end position="436"/>
    </location>
</feature>
<dbReference type="InterPro" id="IPR005846">
    <property type="entry name" value="A-D-PHexomutase_a/b/a-III"/>
</dbReference>
<evidence type="ECO:0000256" key="1">
    <source>
        <dbReference type="ARBA" id="ARBA00001946"/>
    </source>
</evidence>
<evidence type="ECO:0000259" key="8">
    <source>
        <dbReference type="Pfam" id="PF00408"/>
    </source>
</evidence>
<comment type="similarity">
    <text evidence="2 7">Belongs to the phosphohexose mutase family.</text>
</comment>
<evidence type="ECO:0008006" key="13">
    <source>
        <dbReference type="Google" id="ProtNLM"/>
    </source>
</evidence>
<evidence type="ECO:0000256" key="2">
    <source>
        <dbReference type="ARBA" id="ARBA00010231"/>
    </source>
</evidence>
<protein>
    <recommendedName>
        <fullName evidence="13">Phosphoglucosamine mutase</fullName>
    </recommendedName>
</protein>
<dbReference type="GO" id="GO:0016868">
    <property type="term" value="F:intramolecular phosphotransferase activity"/>
    <property type="evidence" value="ECO:0007669"/>
    <property type="project" value="InterPro"/>
</dbReference>
<dbReference type="InterPro" id="IPR005845">
    <property type="entry name" value="A-D-PHexomutase_a/b/a-II"/>
</dbReference>
<dbReference type="PRINTS" id="PR00509">
    <property type="entry name" value="PGMPMM"/>
</dbReference>
<evidence type="ECO:0000256" key="7">
    <source>
        <dbReference type="RuleBase" id="RU004326"/>
    </source>
</evidence>
<reference evidence="12" key="1">
    <citation type="journal article" date="2020" name="mSystems">
        <title>Genome- and Community-Level Interaction Insights into Carbon Utilization and Element Cycling Functions of Hydrothermarchaeota in Hydrothermal Sediment.</title>
        <authorList>
            <person name="Zhou Z."/>
            <person name="Liu Y."/>
            <person name="Xu W."/>
            <person name="Pan J."/>
            <person name="Luo Z.H."/>
            <person name="Li M."/>
        </authorList>
    </citation>
    <scope>NUCLEOTIDE SEQUENCE [LARGE SCALE GENOMIC DNA]</scope>
    <source>
        <strain evidence="12">SpSt-464</strain>
    </source>
</reference>
<keyword evidence="5 7" id="KW-0460">Magnesium</keyword>
<evidence type="ECO:0000256" key="4">
    <source>
        <dbReference type="ARBA" id="ARBA00022723"/>
    </source>
</evidence>
<dbReference type="InterPro" id="IPR016055">
    <property type="entry name" value="A-D-PHexomutase_a/b/a-I/II/III"/>
</dbReference>
<proteinExistence type="inferred from homology"/>
<dbReference type="InterPro" id="IPR005844">
    <property type="entry name" value="A-D-PHexomutase_a/b/a-I"/>
</dbReference>
<feature type="domain" description="Alpha-D-phosphohexomutase alpha/beta/alpha" evidence="9">
    <location>
        <begin position="7"/>
        <end position="118"/>
    </location>
</feature>
<gene>
    <name evidence="12" type="ORF">ENS15_05235</name>
</gene>
<dbReference type="SUPFAM" id="SSF55957">
    <property type="entry name" value="Phosphoglucomutase, C-terminal domain"/>
    <property type="match status" value="1"/>
</dbReference>
<evidence type="ECO:0000313" key="12">
    <source>
        <dbReference type="EMBL" id="HFK24037.1"/>
    </source>
</evidence>
<dbReference type="InterPro" id="IPR016066">
    <property type="entry name" value="A-D-PHexomutase_CS"/>
</dbReference>
<dbReference type="Pfam" id="PF02880">
    <property type="entry name" value="PGM_PMM_III"/>
    <property type="match status" value="1"/>
</dbReference>
<comment type="cofactor">
    <cofactor evidence="1">
        <name>Mg(2+)</name>
        <dbReference type="ChEBI" id="CHEBI:18420"/>
    </cofactor>
</comment>
<dbReference type="GO" id="GO:0000287">
    <property type="term" value="F:magnesium ion binding"/>
    <property type="evidence" value="ECO:0007669"/>
    <property type="project" value="InterPro"/>
</dbReference>
<dbReference type="InterPro" id="IPR005841">
    <property type="entry name" value="Alpha-D-phosphohexomutase_SF"/>
</dbReference>